<evidence type="ECO:0000313" key="2">
    <source>
        <dbReference type="Proteomes" id="UP000077202"/>
    </source>
</evidence>
<accession>A0A176WKY9</accession>
<dbReference type="Proteomes" id="UP000077202">
    <property type="component" value="Unassembled WGS sequence"/>
</dbReference>
<protein>
    <submittedName>
        <fullName evidence="1">Uncharacterized protein</fullName>
    </submittedName>
</protein>
<evidence type="ECO:0000313" key="1">
    <source>
        <dbReference type="EMBL" id="OAE33818.1"/>
    </source>
</evidence>
<name>A0A176WKY9_MARPO</name>
<dbReference type="AlphaFoldDB" id="A0A176WKY9"/>
<organism evidence="1 2">
    <name type="scientific">Marchantia polymorpha subsp. ruderalis</name>
    <dbReference type="NCBI Taxonomy" id="1480154"/>
    <lineage>
        <taxon>Eukaryota</taxon>
        <taxon>Viridiplantae</taxon>
        <taxon>Streptophyta</taxon>
        <taxon>Embryophyta</taxon>
        <taxon>Marchantiophyta</taxon>
        <taxon>Marchantiopsida</taxon>
        <taxon>Marchantiidae</taxon>
        <taxon>Marchantiales</taxon>
        <taxon>Marchantiaceae</taxon>
        <taxon>Marchantia</taxon>
    </lineage>
</organism>
<dbReference type="PANTHER" id="PTHR34966">
    <property type="entry name" value="OSJNBA0043L24.15 PROTEIN"/>
    <property type="match status" value="1"/>
</dbReference>
<proteinExistence type="predicted"/>
<keyword evidence="2" id="KW-1185">Reference proteome</keyword>
<sequence>MGNGEEKTPTLSCSAGGTERELASGLRRLGLAAEIAGSSLRLRWHHLYLACSLESRAVIQSVKAVNGFCAEVERRRSKGREGKRRVGVWVGREGRISWSRRLFVVGLGLVGERFCCGQPSVAMAGRGGNFIARVMQYVVNELLVDRLANNQNFQRFAVRSSKAIEELAEKGAQKKAELAEQMKEITETFSNEISKSLKDGGPPDKRRH</sequence>
<comment type="caution">
    <text evidence="1">The sequence shown here is derived from an EMBL/GenBank/DDBJ whole genome shotgun (WGS) entry which is preliminary data.</text>
</comment>
<gene>
    <name evidence="1" type="ORF">AXG93_1193s1150</name>
</gene>
<dbReference type="PANTHER" id="PTHR34966:SF1">
    <property type="entry name" value="OS04G0508100 PROTEIN"/>
    <property type="match status" value="1"/>
</dbReference>
<dbReference type="EMBL" id="LVLJ01000498">
    <property type="protein sequence ID" value="OAE33818.1"/>
    <property type="molecule type" value="Genomic_DNA"/>
</dbReference>
<reference evidence="1" key="1">
    <citation type="submission" date="2016-03" db="EMBL/GenBank/DDBJ databases">
        <title>Mechanisms controlling the formation of the plant cell surface in tip-growing cells are functionally conserved among land plants.</title>
        <authorList>
            <person name="Honkanen S."/>
            <person name="Jones V.A."/>
            <person name="Morieri G."/>
            <person name="Champion C."/>
            <person name="Hetherington A.J."/>
            <person name="Kelly S."/>
            <person name="Saint-Marcoux D."/>
            <person name="Proust H."/>
            <person name="Prescott H."/>
            <person name="Dolan L."/>
        </authorList>
    </citation>
    <scope>NUCLEOTIDE SEQUENCE [LARGE SCALE GENOMIC DNA]</scope>
    <source>
        <tissue evidence="1">Whole gametophyte</tissue>
    </source>
</reference>